<protein>
    <submittedName>
        <fullName evidence="1">Uncharacterized protein</fullName>
    </submittedName>
</protein>
<dbReference type="Proteomes" id="UP000315166">
    <property type="component" value="Segment"/>
</dbReference>
<organism evidence="1 2">
    <name type="scientific">Gordonia phage Chelms</name>
    <dbReference type="NCBI Taxonomy" id="2588132"/>
    <lineage>
        <taxon>Viruses</taxon>
        <taxon>Duplodnaviria</taxon>
        <taxon>Heunggongvirae</taxon>
        <taxon>Uroviricota</taxon>
        <taxon>Caudoviricetes</taxon>
        <taxon>Montyvirus</taxon>
        <taxon>Montyvirus chelms</taxon>
    </lineage>
</organism>
<evidence type="ECO:0000313" key="2">
    <source>
        <dbReference type="Proteomes" id="UP000315166"/>
    </source>
</evidence>
<keyword evidence="2" id="KW-1185">Reference proteome</keyword>
<dbReference type="RefSeq" id="YP_009846062.1">
    <property type="nucleotide sequence ID" value="NC_048768.1"/>
</dbReference>
<reference evidence="1 2" key="1">
    <citation type="submission" date="2019-04" db="EMBL/GenBank/DDBJ databases">
        <authorList>
            <person name="Ahlbrecht B.C."/>
            <person name="Almail A."/>
            <person name="Blakestad S.M."/>
            <person name="Calhoun C.D."/>
            <person name="Chesley E."/>
            <person name="Craven C.R."/>
            <person name="Hoagland S.Z."/>
            <person name="Jost S.L."/>
            <person name="Manz Z.R."/>
            <person name="Pena P.B."/>
            <person name="Pfenning K.J."/>
            <person name="Postl L.C."/>
            <person name="Ramsey E.P."/>
            <person name="Roberts C.A."/>
            <person name="Sevcik K.M."/>
            <person name="Whitman F.C."/>
            <person name="Chia C.P."/>
            <person name="McKinney A.L."/>
            <person name="Tolsma S."/>
            <person name="Ward R.E."/>
            <person name="Garlena R.A."/>
            <person name="Russell D.A."/>
            <person name="Pope W.H."/>
            <person name="Jacobs-Sera D."/>
            <person name="Hatfull G.F."/>
        </authorList>
    </citation>
    <scope>NUCLEOTIDE SEQUENCE [LARGE SCALE GENOMIC DNA]</scope>
</reference>
<sequence>MEVEGTHEPVGARPASPCCAICGYPIKKAPPHIRNKWIHEHNFVCCIFPSYVDSSGKLARATLEEVDMSNDTNDPPFKVTVLVTDTNKGRMAKLEVGAENMMRLTEKVTHRMAALDDYDFFHKTGNTR</sequence>
<evidence type="ECO:0000313" key="1">
    <source>
        <dbReference type="EMBL" id="QDF18261.1"/>
    </source>
</evidence>
<gene>
    <name evidence="1" type="primary">47</name>
    <name evidence="1" type="ORF">SEA_CHELMS_47</name>
</gene>
<dbReference type="EMBL" id="MK801733">
    <property type="protein sequence ID" value="QDF18261.1"/>
    <property type="molecule type" value="Genomic_DNA"/>
</dbReference>
<proteinExistence type="predicted"/>
<name>A0A4Y6ELK2_9CAUD</name>
<dbReference type="KEGG" id="vg:55616428"/>
<accession>A0A4Y6ELK2</accession>
<dbReference type="GeneID" id="55616428"/>